<evidence type="ECO:0000259" key="1">
    <source>
        <dbReference type="Pfam" id="PF10354"/>
    </source>
</evidence>
<proteinExistence type="predicted"/>
<dbReference type="PANTHER" id="PTHR11538">
    <property type="entry name" value="PHENYLALANYL-TRNA SYNTHETASE"/>
    <property type="match status" value="1"/>
</dbReference>
<accession>A0AA41SED6</accession>
<gene>
    <name evidence="2" type="ORF">MKW94_007832</name>
</gene>
<dbReference type="GO" id="GO:0070042">
    <property type="term" value="F:rRNA (uridine-N3-)-methyltransferase activity"/>
    <property type="evidence" value="ECO:0007669"/>
    <property type="project" value="InterPro"/>
</dbReference>
<keyword evidence="3" id="KW-1185">Reference proteome</keyword>
<dbReference type="AlphaFoldDB" id="A0AA41SED6"/>
<dbReference type="GO" id="GO:0070475">
    <property type="term" value="P:rRNA base methylation"/>
    <property type="evidence" value="ECO:0007669"/>
    <property type="project" value="InterPro"/>
</dbReference>
<dbReference type="Proteomes" id="UP001177140">
    <property type="component" value="Unassembled WGS sequence"/>
</dbReference>
<evidence type="ECO:0000313" key="3">
    <source>
        <dbReference type="Proteomes" id="UP001177140"/>
    </source>
</evidence>
<dbReference type="PANTHER" id="PTHR11538:SF64">
    <property type="entry name" value="25S RRNA (URIDINE-N(3))-METHYLTRANSFERASE BMT5-LIKE DOMAIN-CONTAINING PROTEIN"/>
    <property type="match status" value="1"/>
</dbReference>
<dbReference type="InterPro" id="IPR019446">
    <property type="entry name" value="BMT5-like"/>
</dbReference>
<name>A0AA41SED6_PAPNU</name>
<feature type="domain" description="25S rRNA (uridine-N(3))-methyltransferase BMT5-like" evidence="1">
    <location>
        <begin position="26"/>
        <end position="144"/>
    </location>
</feature>
<evidence type="ECO:0000313" key="2">
    <source>
        <dbReference type="EMBL" id="MCL7037777.1"/>
    </source>
</evidence>
<protein>
    <recommendedName>
        <fullName evidence="1">25S rRNA (uridine-N(3))-methyltransferase BMT5-like domain-containing protein</fullName>
    </recommendedName>
</protein>
<reference evidence="2" key="1">
    <citation type="submission" date="2022-03" db="EMBL/GenBank/DDBJ databases">
        <title>A functionally conserved STORR gene fusion in Papaver species that diverged 16.8 million years ago.</title>
        <authorList>
            <person name="Catania T."/>
        </authorList>
    </citation>
    <scope>NUCLEOTIDE SEQUENCE</scope>
    <source>
        <strain evidence="2">S-191538</strain>
    </source>
</reference>
<organism evidence="2 3">
    <name type="scientific">Papaver nudicaule</name>
    <name type="common">Iceland poppy</name>
    <dbReference type="NCBI Taxonomy" id="74823"/>
    <lineage>
        <taxon>Eukaryota</taxon>
        <taxon>Viridiplantae</taxon>
        <taxon>Streptophyta</taxon>
        <taxon>Embryophyta</taxon>
        <taxon>Tracheophyta</taxon>
        <taxon>Spermatophyta</taxon>
        <taxon>Magnoliopsida</taxon>
        <taxon>Ranunculales</taxon>
        <taxon>Papaveraceae</taxon>
        <taxon>Papaveroideae</taxon>
        <taxon>Papaver</taxon>
    </lineage>
</organism>
<sequence length="178" mass="21201">MYSCITKMVVHFNLIFFNLSNHKYSATLNRRLPSSQQHIFDLRRRGCLVLHEIDVHSMASEYSKLKSMKFDRIIYNFPHAGHWRKLREEDFELIREDGEVHVAHRNDYPYNTWGIDKLAKKAGLFLIEIVEFRPENYPLYRNKRGSRIKSWDSFGFGDSPMTFKFSPVKKKQNMAIHS</sequence>
<dbReference type="EMBL" id="JAJJMA010182978">
    <property type="protein sequence ID" value="MCL7037777.1"/>
    <property type="molecule type" value="Genomic_DNA"/>
</dbReference>
<dbReference type="GO" id="GO:0005737">
    <property type="term" value="C:cytoplasm"/>
    <property type="evidence" value="ECO:0007669"/>
    <property type="project" value="TreeGrafter"/>
</dbReference>
<comment type="caution">
    <text evidence="2">The sequence shown here is derived from an EMBL/GenBank/DDBJ whole genome shotgun (WGS) entry which is preliminary data.</text>
</comment>
<dbReference type="Pfam" id="PF10354">
    <property type="entry name" value="BMT5-like"/>
    <property type="match status" value="1"/>
</dbReference>